<sequence>MPDVSVLNVQLYSDTIGTLTHVGGDRTIFAFTESYIENDQRPTLSLSFKDAFGGLITDIPATQRRVAPFFANLLPEGTLRDYLAERAGVHVEREFFLLWVLGRDLSGAVTVVPADGEAWPPKTDSAPAKSVEKDRANALRFSLAGVQLKFSAVKNTGKNGGLAIPAQGVGGEWIVKLPSTRFEGVPENEYSMMALARAVGIDVPETQLIDVEAINGLPEGIGTLSGQAFAIRRFDRTADGPVHIEDFAQVFGVFPERKYKQASLRNIATVLGIESGDESVAEFIRRVVFSVLIGNADMHLKNWSVIYPDRRTPLIAPAYDFVSTIPYLEDDSFALKFARTRKFAGFTLDELSYLADKAGLPSRPTLAVAQETVERFLVEWEGEKNHLPLARAAVETIDRHLEALPLVRDI</sequence>
<evidence type="ECO:0000256" key="3">
    <source>
        <dbReference type="ARBA" id="ARBA00022777"/>
    </source>
</evidence>
<dbReference type="PANTHER" id="PTHR37419">
    <property type="entry name" value="SERINE/THREONINE-PROTEIN KINASE TOXIN HIPA"/>
    <property type="match status" value="1"/>
</dbReference>
<gene>
    <name evidence="6" type="ORF">SAMN04487974_11486</name>
</gene>
<evidence type="ECO:0000259" key="4">
    <source>
        <dbReference type="Pfam" id="PF07804"/>
    </source>
</evidence>
<dbReference type="NCBIfam" id="TIGR03071">
    <property type="entry name" value="couple_hipA"/>
    <property type="match status" value="1"/>
</dbReference>
<dbReference type="InterPro" id="IPR052028">
    <property type="entry name" value="HipA_Ser/Thr_kinase"/>
</dbReference>
<name>A0A1G7YLF3_9HYPH</name>
<dbReference type="RefSeq" id="WP_090598017.1">
    <property type="nucleotide sequence ID" value="NZ_FNCS01000014.1"/>
</dbReference>
<keyword evidence="2" id="KW-0808">Transferase</keyword>
<keyword evidence="3 6" id="KW-0418">Kinase</keyword>
<evidence type="ECO:0000256" key="2">
    <source>
        <dbReference type="ARBA" id="ARBA00022679"/>
    </source>
</evidence>
<dbReference type="Gene3D" id="1.10.1070.20">
    <property type="match status" value="1"/>
</dbReference>
<evidence type="ECO:0000259" key="5">
    <source>
        <dbReference type="Pfam" id="PF13657"/>
    </source>
</evidence>
<dbReference type="PANTHER" id="PTHR37419:SF1">
    <property type="entry name" value="SERINE_THREONINE-PROTEIN KINASE TOXIN HIPA"/>
    <property type="match status" value="1"/>
</dbReference>
<reference evidence="6 7" key="1">
    <citation type="submission" date="2016-10" db="EMBL/GenBank/DDBJ databases">
        <authorList>
            <person name="de Groot N.N."/>
        </authorList>
    </citation>
    <scope>NUCLEOTIDE SEQUENCE [LARGE SCALE GENOMIC DNA]</scope>
    <source>
        <strain evidence="6 7">CGMCC 1.10267</strain>
    </source>
</reference>
<dbReference type="GO" id="GO:0004674">
    <property type="term" value="F:protein serine/threonine kinase activity"/>
    <property type="evidence" value="ECO:0007669"/>
    <property type="project" value="TreeGrafter"/>
</dbReference>
<evidence type="ECO:0000256" key="1">
    <source>
        <dbReference type="ARBA" id="ARBA00010164"/>
    </source>
</evidence>
<feature type="domain" description="HipA N-terminal subdomain 1" evidence="5">
    <location>
        <begin position="7"/>
        <end position="111"/>
    </location>
</feature>
<proteinExistence type="inferred from homology"/>
<comment type="similarity">
    <text evidence="1">Belongs to the HipA Ser/Thr kinase family.</text>
</comment>
<evidence type="ECO:0000313" key="6">
    <source>
        <dbReference type="EMBL" id="SDG97392.1"/>
    </source>
</evidence>
<dbReference type="Pfam" id="PF07804">
    <property type="entry name" value="HipA_C"/>
    <property type="match status" value="1"/>
</dbReference>
<dbReference type="InterPro" id="IPR012893">
    <property type="entry name" value="HipA-like_C"/>
</dbReference>
<feature type="domain" description="HipA-like C-terminal" evidence="4">
    <location>
        <begin position="141"/>
        <end position="380"/>
    </location>
</feature>
<dbReference type="Pfam" id="PF13657">
    <property type="entry name" value="Couple_hipA"/>
    <property type="match status" value="1"/>
</dbReference>
<dbReference type="STRING" id="440168.SAMN04487974_11486"/>
<protein>
    <submittedName>
        <fullName evidence="6">Serine/threonine-protein kinase HipA</fullName>
    </submittedName>
</protein>
<keyword evidence="7" id="KW-1185">Reference proteome</keyword>
<organism evidence="6 7">
    <name type="scientific">Pelagibacterium luteolum</name>
    <dbReference type="NCBI Taxonomy" id="440168"/>
    <lineage>
        <taxon>Bacteria</taxon>
        <taxon>Pseudomonadati</taxon>
        <taxon>Pseudomonadota</taxon>
        <taxon>Alphaproteobacteria</taxon>
        <taxon>Hyphomicrobiales</taxon>
        <taxon>Devosiaceae</taxon>
        <taxon>Pelagibacterium</taxon>
    </lineage>
</organism>
<dbReference type="OrthoDB" id="9805913at2"/>
<dbReference type="EMBL" id="FNCS01000014">
    <property type="protein sequence ID" value="SDG97392.1"/>
    <property type="molecule type" value="Genomic_DNA"/>
</dbReference>
<dbReference type="AlphaFoldDB" id="A0A1G7YLF3"/>
<dbReference type="Proteomes" id="UP000199495">
    <property type="component" value="Unassembled WGS sequence"/>
</dbReference>
<accession>A0A1G7YLF3</accession>
<dbReference type="InterPro" id="IPR017508">
    <property type="entry name" value="HipA_N1"/>
</dbReference>
<dbReference type="GO" id="GO:0005829">
    <property type="term" value="C:cytosol"/>
    <property type="evidence" value="ECO:0007669"/>
    <property type="project" value="TreeGrafter"/>
</dbReference>
<evidence type="ECO:0000313" key="7">
    <source>
        <dbReference type="Proteomes" id="UP000199495"/>
    </source>
</evidence>